<dbReference type="Pfam" id="PF00072">
    <property type="entry name" value="Response_reg"/>
    <property type="match status" value="1"/>
</dbReference>
<organism evidence="9 10">
    <name type="scientific">Blautia parvula</name>
    <dbReference type="NCBI Taxonomy" id="2877527"/>
    <lineage>
        <taxon>Bacteria</taxon>
        <taxon>Bacillati</taxon>
        <taxon>Bacillota</taxon>
        <taxon>Clostridia</taxon>
        <taxon>Lachnospirales</taxon>
        <taxon>Lachnospiraceae</taxon>
        <taxon>Blautia</taxon>
    </lineage>
</organism>
<evidence type="ECO:0000259" key="8">
    <source>
        <dbReference type="PROSITE" id="PS50110"/>
    </source>
</evidence>
<dbReference type="InterPro" id="IPR018062">
    <property type="entry name" value="HTH_AraC-typ_CS"/>
</dbReference>
<keyword evidence="6" id="KW-0597">Phosphoprotein</keyword>
<comment type="function">
    <text evidence="5">May play the central regulatory role in sporulation. It may be an element of the effector pathway responsible for the activation of sporulation genes in response to nutritional stress. Spo0A may act in concert with spo0H (a sigma factor) to control the expression of some genes that are critical to the sporulation process.</text>
</comment>
<dbReference type="InterPro" id="IPR011006">
    <property type="entry name" value="CheY-like_superfamily"/>
</dbReference>
<dbReference type="Gene3D" id="3.40.50.2300">
    <property type="match status" value="1"/>
</dbReference>
<keyword evidence="10" id="KW-1185">Reference proteome</keyword>
<dbReference type="PANTHER" id="PTHR43280">
    <property type="entry name" value="ARAC-FAMILY TRANSCRIPTIONAL REGULATOR"/>
    <property type="match status" value="1"/>
</dbReference>
<evidence type="ECO:0000256" key="1">
    <source>
        <dbReference type="ARBA" id="ARBA00018672"/>
    </source>
</evidence>
<feature type="modified residue" description="4-aspartylphosphate" evidence="6">
    <location>
        <position position="54"/>
    </location>
</feature>
<accession>A0ABQ0BMK2</accession>
<dbReference type="InterPro" id="IPR009057">
    <property type="entry name" value="Homeodomain-like_sf"/>
</dbReference>
<proteinExistence type="predicted"/>
<dbReference type="InterPro" id="IPR001789">
    <property type="entry name" value="Sig_transdc_resp-reg_receiver"/>
</dbReference>
<evidence type="ECO:0000256" key="4">
    <source>
        <dbReference type="ARBA" id="ARBA00023163"/>
    </source>
</evidence>
<dbReference type="SMART" id="SM00448">
    <property type="entry name" value="REC"/>
    <property type="match status" value="1"/>
</dbReference>
<sequence length="531" mass="60833">MKTLIIVDDELFFRKSICSLIKKQENYEIIGEANNGASGAEIIRELKPDIALVDISMPVMDGLEMIRSLVPDCRTKFILSTGYSDFAYAKQAITLGVKEYLLKPVDNRELLDCLDKLSLEIDSERHRQDVISDYYQSRSIYQKHMALNFFSKAISGDCQPEEFAVLKKQAELEGTDWFLVLSLKLNSTNTSVWNWETDLALCHSIMENICTEVLHGTYEHLLYVDYSLSHQYIILGLKDGSCQVPRLEELCEHLIKLLKDTVHIPVSIFSGTPQHGAQGIKASYEEALSVQHNSSYKNLTVFKYYSREVLSQNMDITSDICRELLLLLRRKQGEQVIQYICSTFDRMQETNCHIRKTRLTAALFITVLDDFITECGCSDMEFTELQNALDSYRNCENIDQLKKLITDTYISALERFGKNTESGKTHLISDIQDYIGQHYMDPELRLETIAAHFFVSPQYLSTLFSQESHSTLSSYINTFRMHRAKEFLLQQSPSIQNTAALCGFTDAGYFSKCFKKFYGISPKNFLALRSS</sequence>
<keyword evidence="3" id="KW-0238">DNA-binding</keyword>
<name>A0ABQ0BMK2_9FIRM</name>
<dbReference type="SUPFAM" id="SSF52172">
    <property type="entry name" value="CheY-like"/>
    <property type="match status" value="1"/>
</dbReference>
<keyword evidence="2" id="KW-0805">Transcription regulation</keyword>
<evidence type="ECO:0000256" key="2">
    <source>
        <dbReference type="ARBA" id="ARBA00023015"/>
    </source>
</evidence>
<reference evidence="9 10" key="1">
    <citation type="submission" date="2024-04" db="EMBL/GenBank/DDBJ databases">
        <title>Defined microbial consortia suppress multidrug-resistant proinflammatory Enterobacteriaceae via ecological control.</title>
        <authorList>
            <person name="Furuichi M."/>
            <person name="Kawaguchi T."/>
            <person name="Pust M."/>
            <person name="Yasuma K."/>
            <person name="Plichta D."/>
            <person name="Hasegawa N."/>
            <person name="Ohya T."/>
            <person name="Bhattarai S."/>
            <person name="Sasajima S."/>
            <person name="Aoto Y."/>
            <person name="Tuganbaev T."/>
            <person name="Yaginuma M."/>
            <person name="Ueda M."/>
            <person name="Okahashi N."/>
            <person name="Amafuji K."/>
            <person name="Kiridooshi Y."/>
            <person name="Sugita K."/>
            <person name="Strazar M."/>
            <person name="Skelly A."/>
            <person name="Suda W."/>
            <person name="Hattori M."/>
            <person name="Nakamoto N."/>
            <person name="Caballero S."/>
            <person name="Norman J."/>
            <person name="Olle B."/>
            <person name="Tanoue T."/>
            <person name="Arita M."/>
            <person name="Bucci V."/>
            <person name="Atarashi K."/>
            <person name="Xavier R."/>
            <person name="Honda K."/>
        </authorList>
    </citation>
    <scope>NUCLEOTIDE SEQUENCE [LARGE SCALE GENOMIC DNA]</scope>
    <source>
        <strain evidence="10">k34-0107-D12</strain>
    </source>
</reference>
<dbReference type="PROSITE" id="PS01124">
    <property type="entry name" value="HTH_ARAC_FAMILY_2"/>
    <property type="match status" value="1"/>
</dbReference>
<feature type="domain" description="HTH araC/xylS-type" evidence="7">
    <location>
        <begin position="429"/>
        <end position="528"/>
    </location>
</feature>
<evidence type="ECO:0000313" key="9">
    <source>
        <dbReference type="EMBL" id="GAA6497746.1"/>
    </source>
</evidence>
<dbReference type="Gene3D" id="1.10.10.60">
    <property type="entry name" value="Homeodomain-like"/>
    <property type="match status" value="2"/>
</dbReference>
<dbReference type="SMART" id="SM00342">
    <property type="entry name" value="HTH_ARAC"/>
    <property type="match status" value="1"/>
</dbReference>
<keyword evidence="4" id="KW-0804">Transcription</keyword>
<dbReference type="CDD" id="cd17536">
    <property type="entry name" value="REC_YesN-like"/>
    <property type="match status" value="1"/>
</dbReference>
<evidence type="ECO:0000313" key="10">
    <source>
        <dbReference type="Proteomes" id="UP001600941"/>
    </source>
</evidence>
<evidence type="ECO:0000256" key="3">
    <source>
        <dbReference type="ARBA" id="ARBA00023125"/>
    </source>
</evidence>
<dbReference type="Proteomes" id="UP001600941">
    <property type="component" value="Unassembled WGS sequence"/>
</dbReference>
<evidence type="ECO:0000256" key="6">
    <source>
        <dbReference type="PROSITE-ProRule" id="PRU00169"/>
    </source>
</evidence>
<protein>
    <recommendedName>
        <fullName evidence="1">Stage 0 sporulation protein A homolog</fullName>
    </recommendedName>
</protein>
<dbReference type="Pfam" id="PF12833">
    <property type="entry name" value="HTH_18"/>
    <property type="match status" value="1"/>
</dbReference>
<dbReference type="InterPro" id="IPR018060">
    <property type="entry name" value="HTH_AraC"/>
</dbReference>
<dbReference type="RefSeq" id="WP_033139831.1">
    <property type="nucleotide sequence ID" value="NZ_AP031413.1"/>
</dbReference>
<evidence type="ECO:0000256" key="5">
    <source>
        <dbReference type="ARBA" id="ARBA00024867"/>
    </source>
</evidence>
<dbReference type="EMBL" id="BAABZQ010000001">
    <property type="protein sequence ID" value="GAA6497746.1"/>
    <property type="molecule type" value="Genomic_DNA"/>
</dbReference>
<gene>
    <name evidence="9" type="ORF">K340107D12_05620</name>
</gene>
<feature type="domain" description="Response regulatory" evidence="8">
    <location>
        <begin position="3"/>
        <end position="118"/>
    </location>
</feature>
<dbReference type="PROSITE" id="PS00041">
    <property type="entry name" value="HTH_ARAC_FAMILY_1"/>
    <property type="match status" value="1"/>
</dbReference>
<dbReference type="SUPFAM" id="SSF46689">
    <property type="entry name" value="Homeodomain-like"/>
    <property type="match status" value="1"/>
</dbReference>
<dbReference type="PANTHER" id="PTHR43280:SF10">
    <property type="entry name" value="REGULATORY PROTEIN POCR"/>
    <property type="match status" value="1"/>
</dbReference>
<comment type="caution">
    <text evidence="9">The sequence shown here is derived from an EMBL/GenBank/DDBJ whole genome shotgun (WGS) entry which is preliminary data.</text>
</comment>
<dbReference type="PROSITE" id="PS50110">
    <property type="entry name" value="RESPONSE_REGULATORY"/>
    <property type="match status" value="1"/>
</dbReference>
<evidence type="ECO:0000259" key="7">
    <source>
        <dbReference type="PROSITE" id="PS01124"/>
    </source>
</evidence>